<dbReference type="EMBL" id="VYRZ01000001">
    <property type="protein sequence ID" value="KAA9089178.1"/>
    <property type="molecule type" value="Genomic_DNA"/>
</dbReference>
<organism evidence="4 5">
    <name type="scientific">Microbacterium radiodurans</name>
    <dbReference type="NCBI Taxonomy" id="661398"/>
    <lineage>
        <taxon>Bacteria</taxon>
        <taxon>Bacillati</taxon>
        <taxon>Actinomycetota</taxon>
        <taxon>Actinomycetes</taxon>
        <taxon>Micrococcales</taxon>
        <taxon>Microbacteriaceae</taxon>
        <taxon>Microbacterium</taxon>
    </lineage>
</organism>
<dbReference type="Gene3D" id="1.10.357.10">
    <property type="entry name" value="Tetracycline Repressor, domain 2"/>
    <property type="match status" value="1"/>
</dbReference>
<name>A0A5J5ITH3_9MICO</name>
<keyword evidence="1 2" id="KW-0238">DNA-binding</keyword>
<evidence type="ECO:0000259" key="3">
    <source>
        <dbReference type="PROSITE" id="PS50977"/>
    </source>
</evidence>
<evidence type="ECO:0000256" key="1">
    <source>
        <dbReference type="ARBA" id="ARBA00023125"/>
    </source>
</evidence>
<dbReference type="InterPro" id="IPR009057">
    <property type="entry name" value="Homeodomain-like_sf"/>
</dbReference>
<dbReference type="PROSITE" id="PS50977">
    <property type="entry name" value="HTH_TETR_2"/>
    <property type="match status" value="1"/>
</dbReference>
<dbReference type="OrthoDB" id="3210012at2"/>
<reference evidence="5" key="1">
    <citation type="submission" date="2019-09" db="EMBL/GenBank/DDBJ databases">
        <title>Mumia zhuanghuii sp. nov. isolated from the intestinal contents of plateau pika (Ochotona curzoniae) in the Qinghai-Tibet plateau of China.</title>
        <authorList>
            <person name="Tian Z."/>
        </authorList>
    </citation>
    <scope>NUCLEOTIDE SEQUENCE [LARGE SCALE GENOMIC DNA]</scope>
    <source>
        <strain evidence="5">DSM 25564</strain>
    </source>
</reference>
<feature type="DNA-binding region" description="H-T-H motif" evidence="2">
    <location>
        <begin position="39"/>
        <end position="58"/>
    </location>
</feature>
<evidence type="ECO:0000256" key="2">
    <source>
        <dbReference type="PROSITE-ProRule" id="PRU00335"/>
    </source>
</evidence>
<sequence>MRPRRCNTEESMRSDTRRNIRLLLNAVAEEIEENPTGLSMQSAAARAGIGTATAYRYFSTLDDLVAAYVLEVFEELKTFSHDATESGAELFNVVLREWVDVVLRNGQAMVHLRSRSGFLQRLDAGNPVIDRSREIWERPLASLLDDMDEPATDLRWAMFLANILSDPREILDLHRAAGLSVDEICASLDGAIRGAIAGWSTVTSSTDMLLPDV</sequence>
<keyword evidence="5" id="KW-1185">Reference proteome</keyword>
<evidence type="ECO:0000313" key="4">
    <source>
        <dbReference type="EMBL" id="KAA9089178.1"/>
    </source>
</evidence>
<dbReference type="SUPFAM" id="SSF46689">
    <property type="entry name" value="Homeodomain-like"/>
    <property type="match status" value="1"/>
</dbReference>
<dbReference type="InterPro" id="IPR001647">
    <property type="entry name" value="HTH_TetR"/>
</dbReference>
<dbReference type="AlphaFoldDB" id="A0A5J5ITH3"/>
<accession>A0A5J5ITH3</accession>
<protein>
    <submittedName>
        <fullName evidence="4">TetR/AcrR family transcriptional regulator</fullName>
    </submittedName>
</protein>
<dbReference type="Proteomes" id="UP000327039">
    <property type="component" value="Unassembled WGS sequence"/>
</dbReference>
<comment type="caution">
    <text evidence="4">The sequence shown here is derived from an EMBL/GenBank/DDBJ whole genome shotgun (WGS) entry which is preliminary data.</text>
</comment>
<feature type="domain" description="HTH tetR-type" evidence="3">
    <location>
        <begin position="16"/>
        <end position="76"/>
    </location>
</feature>
<gene>
    <name evidence="4" type="ORF">F6B42_01370</name>
</gene>
<evidence type="ECO:0000313" key="5">
    <source>
        <dbReference type="Proteomes" id="UP000327039"/>
    </source>
</evidence>
<dbReference type="GO" id="GO:0003677">
    <property type="term" value="F:DNA binding"/>
    <property type="evidence" value="ECO:0007669"/>
    <property type="project" value="UniProtKB-UniRule"/>
</dbReference>
<proteinExistence type="predicted"/>